<dbReference type="Pfam" id="PF02178">
    <property type="entry name" value="AT_hook"/>
    <property type="match status" value="3"/>
</dbReference>
<accession>N1QWU5</accession>
<dbReference type="PRINTS" id="PR00929">
    <property type="entry name" value="ATHOOK"/>
</dbReference>
<dbReference type="GO" id="GO:0003677">
    <property type="term" value="F:DNA binding"/>
    <property type="evidence" value="ECO:0007669"/>
    <property type="project" value="InterPro"/>
</dbReference>
<organism evidence="3">
    <name type="scientific">Aegilops tauschii</name>
    <name type="common">Tausch's goatgrass</name>
    <name type="synonym">Aegilops squarrosa</name>
    <dbReference type="NCBI Taxonomy" id="37682"/>
    <lineage>
        <taxon>Eukaryota</taxon>
        <taxon>Viridiplantae</taxon>
        <taxon>Streptophyta</taxon>
        <taxon>Embryophyta</taxon>
        <taxon>Tracheophyta</taxon>
        <taxon>Spermatophyta</taxon>
        <taxon>Magnoliopsida</taxon>
        <taxon>Liliopsida</taxon>
        <taxon>Poales</taxon>
        <taxon>Poaceae</taxon>
        <taxon>BOP clade</taxon>
        <taxon>Pooideae</taxon>
        <taxon>Triticodae</taxon>
        <taxon>Triticeae</taxon>
        <taxon>Triticinae</taxon>
        <taxon>Aegilops</taxon>
    </lineage>
</organism>
<feature type="compositionally biased region" description="Basic and acidic residues" evidence="1">
    <location>
        <begin position="491"/>
        <end position="518"/>
    </location>
</feature>
<reference evidence="3" key="1">
    <citation type="submission" date="2015-06" db="UniProtKB">
        <authorList>
            <consortium name="EnsemblPlants"/>
        </authorList>
    </citation>
    <scope>IDENTIFICATION</scope>
</reference>
<name>N1QWU5_AEGTA</name>
<dbReference type="CDD" id="cd20401">
    <property type="entry name" value="Tudor_AtPTM-like"/>
    <property type="match status" value="1"/>
</dbReference>
<evidence type="ECO:0000256" key="1">
    <source>
        <dbReference type="SAM" id="MobiDB-lite"/>
    </source>
</evidence>
<proteinExistence type="predicted"/>
<feature type="domain" description="PTM/DIR17-like Tudor" evidence="2">
    <location>
        <begin position="329"/>
        <end position="375"/>
    </location>
</feature>
<dbReference type="PANTHER" id="PTHR37384:SF3">
    <property type="entry name" value="TUDOR DOMAIN-CONTAINING PROTEIN"/>
    <property type="match status" value="1"/>
</dbReference>
<dbReference type="PANTHER" id="PTHR37384">
    <property type="entry name" value="OS01G0835600 PROTEIN"/>
    <property type="match status" value="1"/>
</dbReference>
<dbReference type="InterPro" id="IPR047365">
    <property type="entry name" value="Tudor_AtPTM-like"/>
</dbReference>
<dbReference type="InterPro" id="IPR017956">
    <property type="entry name" value="AT_hook_DNA-bd_motif"/>
</dbReference>
<evidence type="ECO:0000259" key="2">
    <source>
        <dbReference type="Pfam" id="PF21743"/>
    </source>
</evidence>
<protein>
    <recommendedName>
        <fullName evidence="2">PTM/DIR17-like Tudor domain-containing protein</fullName>
    </recommendedName>
</protein>
<evidence type="ECO:0000313" key="3">
    <source>
        <dbReference type="EnsemblPlants" id="EMT14343"/>
    </source>
</evidence>
<dbReference type="SMART" id="SM00384">
    <property type="entry name" value="AT_hook"/>
    <property type="match status" value="3"/>
</dbReference>
<dbReference type="AlphaFoldDB" id="N1QWU5"/>
<feature type="region of interest" description="Disordered" evidence="1">
    <location>
        <begin position="441"/>
        <end position="530"/>
    </location>
</feature>
<sequence length="530" mass="58522">MEAVGCGCSRRWLPFGPVGSLAACKTTSTTTTTTTIPSRGVFSPVGMDLRPFPAFTAGRCGFGLDEPRGMRSFRPVGSFGSLAPRRLCTTTTQRVPWLAVHPGASLRLWHVPELRPLPSPLAHRHSCCPGPRGPDLCILPDLGLSGATVTVPSPLPLIPRSHTSSPSSGVLTSSDARCLLQRRAWFPFPQSQLRPVPDNLLFDSVPMAWNWPRLNSLHLMLAAATPVGVVPFLKALPWPFYVPSSSIGGNSRMFLAKSKESMQYQVMEGRKDMQESDTAPVVQVPREPAIVINGVPDFPPDFASGSQLAVRDAPRSRADHRFGEWLVERKVRKWFGDKYYAGIVVRYDSGNNWYTVVYEDGDQEDLEWHELEEILLPLDITIPLNTLVMDKFKHQNVVPDYRTNVASNQMVVRAVNGQQSNNLPLPGWLQASASAGENALVCLKPSDQPKKRGRPRKDRSASGDIQPKKRGRPPKDISTSGDIQPKKRGRPPKEPGEKSIDRSKLETVRAEKLKRESMLLRGPPPGSQSF</sequence>
<dbReference type="ExpressionAtlas" id="N1QWU5">
    <property type="expression patterns" value="baseline"/>
</dbReference>
<dbReference type="Pfam" id="PF21743">
    <property type="entry name" value="PTM_DIR17_Tudor"/>
    <property type="match status" value="1"/>
</dbReference>
<dbReference type="Gene3D" id="2.30.30.140">
    <property type="match status" value="1"/>
</dbReference>
<dbReference type="EnsemblPlants" id="EMT14343">
    <property type="protein sequence ID" value="EMT14343"/>
    <property type="gene ID" value="F775_00199"/>
</dbReference>